<keyword evidence="1" id="KW-0812">Transmembrane</keyword>
<gene>
    <name evidence="2" type="ORF">GCM10023082_04190</name>
</gene>
<evidence type="ECO:0000313" key="2">
    <source>
        <dbReference type="EMBL" id="GAA3709411.1"/>
    </source>
</evidence>
<protein>
    <submittedName>
        <fullName evidence="2">Uncharacterized protein</fullName>
    </submittedName>
</protein>
<dbReference type="Proteomes" id="UP001499884">
    <property type="component" value="Unassembled WGS sequence"/>
</dbReference>
<keyword evidence="3" id="KW-1185">Reference proteome</keyword>
<organism evidence="2 3">
    <name type="scientific">Streptomyces tremellae</name>
    <dbReference type="NCBI Taxonomy" id="1124239"/>
    <lineage>
        <taxon>Bacteria</taxon>
        <taxon>Bacillati</taxon>
        <taxon>Actinomycetota</taxon>
        <taxon>Actinomycetes</taxon>
        <taxon>Kitasatosporales</taxon>
        <taxon>Streptomycetaceae</taxon>
        <taxon>Streptomyces</taxon>
    </lineage>
</organism>
<sequence length="69" mass="7306">MCSTLLCSGRPRCRAAADREELLRIGFAARSTEQRSAIPPGLLLGGPYLALPGLLLGGPYLALPLLLPF</sequence>
<keyword evidence="1" id="KW-0472">Membrane</keyword>
<dbReference type="RefSeq" id="WP_345640251.1">
    <property type="nucleotide sequence ID" value="NZ_BAABEP010000002.1"/>
</dbReference>
<feature type="transmembrane region" description="Helical" evidence="1">
    <location>
        <begin position="48"/>
        <end position="67"/>
    </location>
</feature>
<reference evidence="3" key="1">
    <citation type="journal article" date="2019" name="Int. J. Syst. Evol. Microbiol.">
        <title>The Global Catalogue of Microorganisms (GCM) 10K type strain sequencing project: providing services to taxonomists for standard genome sequencing and annotation.</title>
        <authorList>
            <consortium name="The Broad Institute Genomics Platform"/>
            <consortium name="The Broad Institute Genome Sequencing Center for Infectious Disease"/>
            <person name="Wu L."/>
            <person name="Ma J."/>
        </authorList>
    </citation>
    <scope>NUCLEOTIDE SEQUENCE [LARGE SCALE GENOMIC DNA]</scope>
    <source>
        <strain evidence="3">JCM 30846</strain>
    </source>
</reference>
<comment type="caution">
    <text evidence="2">The sequence shown here is derived from an EMBL/GenBank/DDBJ whole genome shotgun (WGS) entry which is preliminary data.</text>
</comment>
<dbReference type="EMBL" id="BAABEP010000002">
    <property type="protein sequence ID" value="GAA3709411.1"/>
    <property type="molecule type" value="Genomic_DNA"/>
</dbReference>
<evidence type="ECO:0000256" key="1">
    <source>
        <dbReference type="SAM" id="Phobius"/>
    </source>
</evidence>
<accession>A0ABP7DS63</accession>
<keyword evidence="1" id="KW-1133">Transmembrane helix</keyword>
<proteinExistence type="predicted"/>
<evidence type="ECO:0000313" key="3">
    <source>
        <dbReference type="Proteomes" id="UP001499884"/>
    </source>
</evidence>
<name>A0ABP7DS63_9ACTN</name>